<accession>A0A2H3CY41</accession>
<keyword evidence="2" id="KW-1185">Reference proteome</keyword>
<dbReference type="AlphaFoldDB" id="A0A2H3CY41"/>
<proteinExistence type="predicted"/>
<evidence type="ECO:0000313" key="2">
    <source>
        <dbReference type="Proteomes" id="UP000217790"/>
    </source>
</evidence>
<sequence>MISVLYRCDKHLPVIPRWPALSYAPSLERFRTPEKYGITGNNMFLCQSWHIYPRNRSTGTDRNQCDMYSWSRTEYYYEDESHLRLKSWHSDIVLWNPDIIPAVLKTSDCNAMGR</sequence>
<name>A0A2H3CY41_ARMGA</name>
<dbReference type="EMBL" id="KZ293736">
    <property type="protein sequence ID" value="PBK81013.1"/>
    <property type="molecule type" value="Genomic_DNA"/>
</dbReference>
<reference evidence="2" key="1">
    <citation type="journal article" date="2017" name="Nat. Ecol. Evol.">
        <title>Genome expansion and lineage-specific genetic innovations in the forest pathogenic fungi Armillaria.</title>
        <authorList>
            <person name="Sipos G."/>
            <person name="Prasanna A.N."/>
            <person name="Walter M.C."/>
            <person name="O'Connor E."/>
            <person name="Balint B."/>
            <person name="Krizsan K."/>
            <person name="Kiss B."/>
            <person name="Hess J."/>
            <person name="Varga T."/>
            <person name="Slot J."/>
            <person name="Riley R."/>
            <person name="Boka B."/>
            <person name="Rigling D."/>
            <person name="Barry K."/>
            <person name="Lee J."/>
            <person name="Mihaltcheva S."/>
            <person name="LaButti K."/>
            <person name="Lipzen A."/>
            <person name="Waldron R."/>
            <person name="Moloney N.M."/>
            <person name="Sperisen C."/>
            <person name="Kredics L."/>
            <person name="Vagvoelgyi C."/>
            <person name="Patrignani A."/>
            <person name="Fitzpatrick D."/>
            <person name="Nagy I."/>
            <person name="Doyle S."/>
            <person name="Anderson J.B."/>
            <person name="Grigoriev I.V."/>
            <person name="Gueldener U."/>
            <person name="Muensterkoetter M."/>
            <person name="Nagy L.G."/>
        </authorList>
    </citation>
    <scope>NUCLEOTIDE SEQUENCE [LARGE SCALE GENOMIC DNA]</scope>
    <source>
        <strain evidence="2">Ar21-2</strain>
    </source>
</reference>
<organism evidence="1 2">
    <name type="scientific">Armillaria gallica</name>
    <name type="common">Bulbous honey fungus</name>
    <name type="synonym">Armillaria bulbosa</name>
    <dbReference type="NCBI Taxonomy" id="47427"/>
    <lineage>
        <taxon>Eukaryota</taxon>
        <taxon>Fungi</taxon>
        <taxon>Dikarya</taxon>
        <taxon>Basidiomycota</taxon>
        <taxon>Agaricomycotina</taxon>
        <taxon>Agaricomycetes</taxon>
        <taxon>Agaricomycetidae</taxon>
        <taxon>Agaricales</taxon>
        <taxon>Marasmiineae</taxon>
        <taxon>Physalacriaceae</taxon>
        <taxon>Armillaria</taxon>
    </lineage>
</organism>
<dbReference type="Proteomes" id="UP000217790">
    <property type="component" value="Unassembled WGS sequence"/>
</dbReference>
<gene>
    <name evidence="1" type="ORF">ARMGADRAFT_816548</name>
</gene>
<protein>
    <submittedName>
        <fullName evidence="1">Uncharacterized protein</fullName>
    </submittedName>
</protein>
<dbReference type="InParanoid" id="A0A2H3CY41"/>
<evidence type="ECO:0000313" key="1">
    <source>
        <dbReference type="EMBL" id="PBK81013.1"/>
    </source>
</evidence>